<dbReference type="Pfam" id="PF22435">
    <property type="entry name" value="MRM3-like_sub_bind"/>
    <property type="match status" value="1"/>
</dbReference>
<name>A0A4R2LZJ4_9FIRM</name>
<keyword evidence="2 5" id="KW-0489">Methyltransferase</keyword>
<proteinExistence type="inferred from homology"/>
<dbReference type="OrthoDB" id="9794400at2"/>
<dbReference type="SUPFAM" id="SSF75217">
    <property type="entry name" value="alpha/beta knot"/>
    <property type="match status" value="1"/>
</dbReference>
<sequence length="269" mass="29531">MITSTSNPRIKNLMQLQKKGKARREQQCFVVEGLKMVLEAPSERLKAIYMSENFSGDEEQKKAVEKKAAASGCFLEVLSDKVFKDASDTMTPQGVMAVVSMVSFDWQHLILQKSGSKRMILILESLQDPGNLGTILRTGEGAGIDGVILNRTSVDPYMPKVIRSTMGSIYRVPVAVAEDLAVVVSQLKTSGTRVYAAHLKGEKSYYEQDYLQDTCFMIGNEANGLSDALADMATDYIRIPMAGQVESLNAGVAAALLMYEAKRQRTTVN</sequence>
<dbReference type="InterPro" id="IPR029026">
    <property type="entry name" value="tRNA_m1G_MTases_N"/>
</dbReference>
<dbReference type="PANTHER" id="PTHR43191">
    <property type="entry name" value="RRNA METHYLTRANSFERASE 3"/>
    <property type="match status" value="1"/>
</dbReference>
<dbReference type="AlphaFoldDB" id="A0A4R2LZJ4"/>
<accession>A0A4R2LZJ4</accession>
<dbReference type="SMART" id="SM00967">
    <property type="entry name" value="SpoU_sub_bind"/>
    <property type="match status" value="1"/>
</dbReference>
<dbReference type="GO" id="GO:0008173">
    <property type="term" value="F:RNA methyltransferase activity"/>
    <property type="evidence" value="ECO:0007669"/>
    <property type="project" value="InterPro"/>
</dbReference>
<dbReference type="InterPro" id="IPR001537">
    <property type="entry name" value="SpoU_MeTrfase"/>
</dbReference>
<organism evidence="5 6">
    <name type="scientific">Frisingicoccus caecimuris</name>
    <dbReference type="NCBI Taxonomy" id="1796636"/>
    <lineage>
        <taxon>Bacteria</taxon>
        <taxon>Bacillati</taxon>
        <taxon>Bacillota</taxon>
        <taxon>Clostridia</taxon>
        <taxon>Lachnospirales</taxon>
        <taxon>Lachnospiraceae</taxon>
        <taxon>Frisingicoccus</taxon>
    </lineage>
</organism>
<dbReference type="InterPro" id="IPR029064">
    <property type="entry name" value="Ribosomal_eL30-like_sf"/>
</dbReference>
<dbReference type="InterPro" id="IPR013123">
    <property type="entry name" value="SpoU_subst-bd"/>
</dbReference>
<dbReference type="Pfam" id="PF00588">
    <property type="entry name" value="SpoU_methylase"/>
    <property type="match status" value="1"/>
</dbReference>
<evidence type="ECO:0000256" key="3">
    <source>
        <dbReference type="ARBA" id="ARBA00022679"/>
    </source>
</evidence>
<comment type="caution">
    <text evidence="5">The sequence shown here is derived from an EMBL/GenBank/DDBJ whole genome shotgun (WGS) entry which is preliminary data.</text>
</comment>
<reference evidence="5 6" key="1">
    <citation type="submission" date="2019-03" db="EMBL/GenBank/DDBJ databases">
        <title>Genomic Encyclopedia of Type Strains, Phase IV (KMG-IV): sequencing the most valuable type-strain genomes for metagenomic binning, comparative biology and taxonomic classification.</title>
        <authorList>
            <person name="Goeker M."/>
        </authorList>
    </citation>
    <scope>NUCLEOTIDE SEQUENCE [LARGE SCALE GENOMIC DNA]</scope>
    <source>
        <strain evidence="5 6">DSM 28559</strain>
    </source>
</reference>
<gene>
    <name evidence="5" type="ORF">EV212_102299</name>
</gene>
<dbReference type="RefSeq" id="WP_132089057.1">
    <property type="nucleotide sequence ID" value="NZ_JANKAQ010000001.1"/>
</dbReference>
<dbReference type="PANTHER" id="PTHR43191:SF2">
    <property type="entry name" value="RRNA METHYLTRANSFERASE 3, MITOCHONDRIAL"/>
    <property type="match status" value="1"/>
</dbReference>
<dbReference type="GO" id="GO:0032259">
    <property type="term" value="P:methylation"/>
    <property type="evidence" value="ECO:0007669"/>
    <property type="project" value="UniProtKB-KW"/>
</dbReference>
<dbReference type="InterPro" id="IPR029028">
    <property type="entry name" value="Alpha/beta_knot_MTases"/>
</dbReference>
<keyword evidence="6" id="KW-1185">Reference proteome</keyword>
<dbReference type="Gene3D" id="3.30.1330.30">
    <property type="match status" value="1"/>
</dbReference>
<evidence type="ECO:0000313" key="6">
    <source>
        <dbReference type="Proteomes" id="UP000295711"/>
    </source>
</evidence>
<evidence type="ECO:0000313" key="5">
    <source>
        <dbReference type="EMBL" id="TCO85981.1"/>
    </source>
</evidence>
<dbReference type="InterPro" id="IPR053888">
    <property type="entry name" value="MRM3-like_sub_bind"/>
</dbReference>
<dbReference type="Proteomes" id="UP000295711">
    <property type="component" value="Unassembled WGS sequence"/>
</dbReference>
<dbReference type="SUPFAM" id="SSF55315">
    <property type="entry name" value="L30e-like"/>
    <property type="match status" value="1"/>
</dbReference>
<comment type="similarity">
    <text evidence="1">Belongs to the class IV-like SAM-binding methyltransferase superfamily. RNA methyltransferase TrmH family.</text>
</comment>
<keyword evidence="3 5" id="KW-0808">Transferase</keyword>
<dbReference type="GO" id="GO:0003723">
    <property type="term" value="F:RNA binding"/>
    <property type="evidence" value="ECO:0007669"/>
    <property type="project" value="InterPro"/>
</dbReference>
<dbReference type="Gene3D" id="3.40.1280.10">
    <property type="match status" value="1"/>
</dbReference>
<dbReference type="EMBL" id="SLXA01000002">
    <property type="protein sequence ID" value="TCO85981.1"/>
    <property type="molecule type" value="Genomic_DNA"/>
</dbReference>
<evidence type="ECO:0000259" key="4">
    <source>
        <dbReference type="SMART" id="SM00967"/>
    </source>
</evidence>
<evidence type="ECO:0000256" key="2">
    <source>
        <dbReference type="ARBA" id="ARBA00022603"/>
    </source>
</evidence>
<feature type="domain" description="RNA 2-O ribose methyltransferase substrate binding" evidence="4">
    <location>
        <begin position="30"/>
        <end position="105"/>
    </location>
</feature>
<dbReference type="GO" id="GO:0005737">
    <property type="term" value="C:cytoplasm"/>
    <property type="evidence" value="ECO:0007669"/>
    <property type="project" value="UniProtKB-ARBA"/>
</dbReference>
<protein>
    <submittedName>
        <fullName evidence="5">TrmH family RNA methyltransferase</fullName>
    </submittedName>
</protein>
<dbReference type="GO" id="GO:0006396">
    <property type="term" value="P:RNA processing"/>
    <property type="evidence" value="ECO:0007669"/>
    <property type="project" value="InterPro"/>
</dbReference>
<dbReference type="CDD" id="cd18095">
    <property type="entry name" value="SpoU-like_rRNA-MTase"/>
    <property type="match status" value="1"/>
</dbReference>
<evidence type="ECO:0000256" key="1">
    <source>
        <dbReference type="ARBA" id="ARBA00007228"/>
    </source>
</evidence>
<dbReference type="InterPro" id="IPR051259">
    <property type="entry name" value="rRNA_Methyltransferase"/>
</dbReference>